<evidence type="ECO:0000313" key="7">
    <source>
        <dbReference type="EMBL" id="MBO6987330.1"/>
    </source>
</evidence>
<feature type="domain" description="YprB ribonuclease H-like" evidence="6">
    <location>
        <begin position="318"/>
        <end position="506"/>
    </location>
</feature>
<dbReference type="GO" id="GO:0016787">
    <property type="term" value="F:hydrolase activity"/>
    <property type="evidence" value="ECO:0007669"/>
    <property type="project" value="UniProtKB-KW"/>
</dbReference>
<dbReference type="NCBIfam" id="TIGR03491">
    <property type="entry name" value="TM0106 family RecB-like putative nuclease"/>
    <property type="match status" value="1"/>
</dbReference>
<proteinExistence type="predicted"/>
<organism evidence="7">
    <name type="scientific">Prochlorococcus marinus XMU1424</name>
    <dbReference type="NCBI Taxonomy" id="2774497"/>
    <lineage>
        <taxon>Bacteria</taxon>
        <taxon>Bacillati</taxon>
        <taxon>Cyanobacteriota</taxon>
        <taxon>Cyanophyceae</taxon>
        <taxon>Synechococcales</taxon>
        <taxon>Prochlorococcaceae</taxon>
        <taxon>Prochlorococcus</taxon>
    </lineage>
</organism>
<evidence type="ECO:0000256" key="1">
    <source>
        <dbReference type="ARBA" id="ARBA00022741"/>
    </source>
</evidence>
<keyword evidence="1" id="KW-0547">Nucleotide-binding</keyword>
<evidence type="ECO:0000259" key="5">
    <source>
        <dbReference type="Pfam" id="PF13087"/>
    </source>
</evidence>
<name>A0A9D9BYD0_PROMR</name>
<comment type="caution">
    <text evidence="7">The sequence shown here is derived from an EMBL/GenBank/DDBJ whole genome shotgun (WGS) entry which is preliminary data.</text>
</comment>
<protein>
    <submittedName>
        <fullName evidence="7">TM0106 family RecB-like putative nuclease</fullName>
    </submittedName>
</protein>
<dbReference type="GO" id="GO:0005524">
    <property type="term" value="F:ATP binding"/>
    <property type="evidence" value="ECO:0007669"/>
    <property type="project" value="UniProtKB-KW"/>
</dbReference>
<feature type="domain" description="DNA2/NAM7 helicase-like C-terminal" evidence="5">
    <location>
        <begin position="936"/>
        <end position="1122"/>
    </location>
</feature>
<evidence type="ECO:0000256" key="3">
    <source>
        <dbReference type="ARBA" id="ARBA00022806"/>
    </source>
</evidence>
<dbReference type="InterPro" id="IPR038720">
    <property type="entry name" value="YprB_RNase_H-like_dom"/>
</dbReference>
<gene>
    <name evidence="7" type="ORF">JJ833_00530</name>
</gene>
<dbReference type="Pfam" id="PF13482">
    <property type="entry name" value="RNase_H_2"/>
    <property type="match status" value="1"/>
</dbReference>
<dbReference type="PANTHER" id="PTHR43788">
    <property type="entry name" value="DNA2/NAM7 HELICASE FAMILY MEMBER"/>
    <property type="match status" value="1"/>
</dbReference>
<dbReference type="SUPFAM" id="SSF52540">
    <property type="entry name" value="P-loop containing nucleoside triphosphate hydrolases"/>
    <property type="match status" value="1"/>
</dbReference>
<dbReference type="InterPro" id="IPR050534">
    <property type="entry name" value="Coronavir_polyprotein_1ab"/>
</dbReference>
<dbReference type="InterPro" id="IPR027417">
    <property type="entry name" value="P-loop_NTPase"/>
</dbReference>
<dbReference type="AlphaFoldDB" id="A0A9D9BYD0"/>
<evidence type="ECO:0000259" key="6">
    <source>
        <dbReference type="Pfam" id="PF13482"/>
    </source>
</evidence>
<accession>A0A9D9BYD0</accession>
<dbReference type="InterPro" id="IPR041679">
    <property type="entry name" value="DNA2/NAM7-like_C"/>
</dbReference>
<dbReference type="Pfam" id="PF13604">
    <property type="entry name" value="AAA_30"/>
    <property type="match status" value="1"/>
</dbReference>
<dbReference type="EMBL" id="JAEPLE010000001">
    <property type="protein sequence ID" value="MBO6987330.1"/>
    <property type="molecule type" value="Genomic_DNA"/>
</dbReference>
<dbReference type="Pfam" id="PF13087">
    <property type="entry name" value="AAA_12"/>
    <property type="match status" value="1"/>
</dbReference>
<dbReference type="CDD" id="cd17934">
    <property type="entry name" value="DEXXQc_Upf1-like"/>
    <property type="match status" value="1"/>
</dbReference>
<dbReference type="PANTHER" id="PTHR43788:SF8">
    <property type="entry name" value="DNA-BINDING PROTEIN SMUBP-2"/>
    <property type="match status" value="1"/>
</dbReference>
<dbReference type="CDD" id="cd18808">
    <property type="entry name" value="SF1_C_Upf1"/>
    <property type="match status" value="1"/>
</dbReference>
<sequence>MINPSSERIFAPSELALFCQSPLAAWWNELDRRKLFKGEKLKPDQLNEILKKDGIKHEEKLIKKLENQNFKVKRLKGKQDKSDYEECIKAMIHGYDFIHQGSFNNGQIRGAVDLLKRVAIPSRLGPFSYIPIECKLASNINIKFIIQALCYCELLIESIGNRPKTFELYLGGGSFKFFDVDKYWAWYQFKKNEYKSFLRNFNPNEEPEDIPGDHSNWTEFITERLKTKRDLILVHNILKTQRNKLRAKGILSIDQLAAIKPNAKIPGMNPEILERLIKQAAIQIKPRKNKNVPEFIFKDQDNSFGLFNLPKPSQGDIWFDLEGARDFVSGTKLEYLFGVVYLDKNNQLTDYYWWAHTDEEEKLSFEKFVDWVEKRRKEFPDLHIYHYANYEKAAVRDLQQKYLTCMTEITEWLKNNLLIDLQPIVQNTIILGEESYSLKKVEKLYMNREEDMQSAVESMVAYERWKNSDEPGMPGKLEDGLSPMLEEIRLYNKDDLVSTYKLNQWLLEKKSDLNIEESFSNREEKKEKSQREIDIESSLLLDEIPSQAFNKNQNKSKVTPTNPRGWSWETQKVLASLLGFLVREQDVNYWRYFDRLEQSFVNPSSLLKDDEVIAEARLVESSKDIEYSFNPEQPIKLEKDANNSWGLRLYLPKSERTLKVQPYGLDCEKGSIKFKESKRILGKNLAIDECLIKVEEAYFTSSIRRSLLDQAKEWVRGISTISPTIIQLLERDIFPELITVNEKIQKDLANINKYISDFIFKNNEICFAIQGPPGTGKTTLSSKVITDLVQKGYRVAITSNSHKVIDNLLLKIDTHFQDQNIEKLIVKCDTREDEIFLNSNVITLPPKKISNYVSVMGATTTKFCSKEFDSMFDLLVVDEAGQYALANLLTIAKHSKSILLVGDTQQLAMPTKASHPNNSGQSCLQFLMNGLEVVPSNKGIFLPISWRMAPAINNVVSELFYQGKLKPNTKNSENKIIWDQASMEKDKSIYPDSGVLFVPVRHQECSLKSEEEAEKMQKLIKLLLSSKYKLASDKEKFISEEDILIIAPFNVQVNYLKRTLNKKLKIGTVDNFQGQEALISIFSLTSSSGEDAPRGLDFLLEPNRLNVAISRAKVLSIIIGSPSLAESFSKTNEEVKKLNRLIRLMGQEI</sequence>
<keyword evidence="3" id="KW-0347">Helicase</keyword>
<dbReference type="InterPro" id="IPR047187">
    <property type="entry name" value="SF1_C_Upf1"/>
</dbReference>
<dbReference type="GO" id="GO:0043139">
    <property type="term" value="F:5'-3' DNA helicase activity"/>
    <property type="evidence" value="ECO:0007669"/>
    <property type="project" value="TreeGrafter"/>
</dbReference>
<dbReference type="Gene3D" id="3.40.50.300">
    <property type="entry name" value="P-loop containing nucleotide triphosphate hydrolases"/>
    <property type="match status" value="2"/>
</dbReference>
<reference evidence="7" key="1">
    <citation type="journal article" date="2021" name="Front. Mar. Sci.">
        <title>Genomes of Diverse Isolates of Prochlorococcus High-Light-Adapted Clade II in the Western Pacific Ocean.</title>
        <authorList>
            <person name="Yan W."/>
            <person name="Feng X."/>
            <person name="Zhang W."/>
            <person name="Nawaz M.Z."/>
            <person name="Luo T."/>
            <person name="Zhang R."/>
            <person name="Jiao N."/>
        </authorList>
    </citation>
    <scope>NUCLEOTIDE SEQUENCE</scope>
    <source>
        <strain evidence="7">XMU1424</strain>
    </source>
</reference>
<evidence type="ECO:0000256" key="2">
    <source>
        <dbReference type="ARBA" id="ARBA00022801"/>
    </source>
</evidence>
<keyword evidence="2" id="KW-0378">Hydrolase</keyword>
<dbReference type="InterPro" id="IPR019993">
    <property type="entry name" value="RecB_nuclease_TM0106_put"/>
</dbReference>
<evidence type="ECO:0000256" key="4">
    <source>
        <dbReference type="ARBA" id="ARBA00022840"/>
    </source>
</evidence>
<keyword evidence="4" id="KW-0067">ATP-binding</keyword>